<accession>A0ABT4QK11</accession>
<comment type="caution">
    <text evidence="4">The sequence shown here is derived from an EMBL/GenBank/DDBJ whole genome shotgun (WGS) entry which is preliminary data.</text>
</comment>
<name>A0ABT4QK11_9BACL</name>
<dbReference type="EMBL" id="JAQAGZ010000033">
    <property type="protein sequence ID" value="MCZ8517175.1"/>
    <property type="molecule type" value="Genomic_DNA"/>
</dbReference>
<keyword evidence="1" id="KW-0378">Hydrolase</keyword>
<dbReference type="PANTHER" id="PTHR31956">
    <property type="entry name" value="NON-SPECIFIC PHOSPHOLIPASE C4-RELATED"/>
    <property type="match status" value="1"/>
</dbReference>
<evidence type="ECO:0000313" key="4">
    <source>
        <dbReference type="EMBL" id="MCZ8517175.1"/>
    </source>
</evidence>
<evidence type="ECO:0000256" key="1">
    <source>
        <dbReference type="ARBA" id="ARBA00022801"/>
    </source>
</evidence>
<organism evidence="4 5">
    <name type="scientific">Paenibacillus gyeongsangnamensis</name>
    <dbReference type="NCBI Taxonomy" id="3388067"/>
    <lineage>
        <taxon>Bacteria</taxon>
        <taxon>Bacillati</taxon>
        <taxon>Bacillota</taxon>
        <taxon>Bacilli</taxon>
        <taxon>Bacillales</taxon>
        <taxon>Paenibacillaceae</taxon>
        <taxon>Paenibacillus</taxon>
    </lineage>
</organism>
<dbReference type="InterPro" id="IPR012854">
    <property type="entry name" value="Cu_amine_oxidase-like_N"/>
</dbReference>
<dbReference type="InterPro" id="IPR007312">
    <property type="entry name" value="Phosphoesterase"/>
</dbReference>
<gene>
    <name evidence="4" type="ORF">O9H85_33470</name>
</gene>
<dbReference type="Pfam" id="PF04185">
    <property type="entry name" value="Phosphoesterase"/>
    <property type="match status" value="1"/>
</dbReference>
<feature type="chain" id="PRO_5045840135" evidence="2">
    <location>
        <begin position="21"/>
        <end position="399"/>
    </location>
</feature>
<evidence type="ECO:0000259" key="3">
    <source>
        <dbReference type="Pfam" id="PF07833"/>
    </source>
</evidence>
<sequence>MKKWLTLALLFSAVSTSASAAEASTPTPIQILMNDNRIQTEVNPQIVGGHTFVPLRAVAEGMGFQVAWNGEQRKVTLDQSNQHIEFTIGRPEVQVNGQQKLLDNAPYIVEGNTMLPVRFLGEQLGLEVRWDAAANAVNLYKPSFTRLTNLSSPIEHIVVVVEENHSYKQIIGSPKAPYIQSLLENGALFTNAHGVAHPSQPNYLTLFSGSSQGVTDDSCKKPFGTANLASELLDAGLTFTGYSEDLPKTGYTGCSYKGYARKHNPWVQFTNVPGELNRPFSDFPQDFSKLPTVSFVIPNHQNDMHDGTVQEADDWLKTNLDSYLTWAASHNSLLIITWDEDDNTKENRIPLIMAGPMVKPGQYDENVNHIHVLRTLEEAYHLPPLGESRSVNPITSVWK</sequence>
<protein>
    <submittedName>
        <fullName evidence="4">Stalk domain-containing protein</fullName>
    </submittedName>
</protein>
<dbReference type="Proteomes" id="UP001527882">
    <property type="component" value="Unassembled WGS sequence"/>
</dbReference>
<evidence type="ECO:0000256" key="2">
    <source>
        <dbReference type="SAM" id="SignalP"/>
    </source>
</evidence>
<dbReference type="SUPFAM" id="SSF53649">
    <property type="entry name" value="Alkaline phosphatase-like"/>
    <property type="match status" value="1"/>
</dbReference>
<feature type="signal peptide" evidence="2">
    <location>
        <begin position="1"/>
        <end position="20"/>
    </location>
</feature>
<dbReference type="Gene3D" id="3.30.457.10">
    <property type="entry name" value="Copper amine oxidase-like, N-terminal domain"/>
    <property type="match status" value="1"/>
</dbReference>
<dbReference type="Gene3D" id="3.40.720.10">
    <property type="entry name" value="Alkaline Phosphatase, subunit A"/>
    <property type="match status" value="1"/>
</dbReference>
<feature type="domain" description="Copper amine oxidase-like N-terminal" evidence="3">
    <location>
        <begin position="33"/>
        <end position="137"/>
    </location>
</feature>
<dbReference type="InterPro" id="IPR017850">
    <property type="entry name" value="Alkaline_phosphatase_core_sf"/>
</dbReference>
<dbReference type="PANTHER" id="PTHR31956:SF1">
    <property type="entry name" value="NON-SPECIFIC PHOSPHOLIPASE C1"/>
    <property type="match status" value="1"/>
</dbReference>
<dbReference type="RefSeq" id="WP_269885710.1">
    <property type="nucleotide sequence ID" value="NZ_JAQAGZ010000033.1"/>
</dbReference>
<dbReference type="SUPFAM" id="SSF55383">
    <property type="entry name" value="Copper amine oxidase, domain N"/>
    <property type="match status" value="1"/>
</dbReference>
<keyword evidence="2" id="KW-0732">Signal</keyword>
<dbReference type="Pfam" id="PF07833">
    <property type="entry name" value="Cu_amine_oxidN1"/>
    <property type="match status" value="1"/>
</dbReference>
<reference evidence="4 5" key="1">
    <citation type="submission" date="2022-12" db="EMBL/GenBank/DDBJ databases">
        <title>Draft genome sequence of Paenibacillus sp. dW9.</title>
        <authorList>
            <person name="Choi E.-W."/>
            <person name="Kim D.-U."/>
        </authorList>
    </citation>
    <scope>NUCLEOTIDE SEQUENCE [LARGE SCALE GENOMIC DNA]</scope>
    <source>
        <strain evidence="5">dW9</strain>
    </source>
</reference>
<evidence type="ECO:0000313" key="5">
    <source>
        <dbReference type="Proteomes" id="UP001527882"/>
    </source>
</evidence>
<keyword evidence="5" id="KW-1185">Reference proteome</keyword>
<dbReference type="InterPro" id="IPR036582">
    <property type="entry name" value="Mao_N_sf"/>
</dbReference>
<proteinExistence type="predicted"/>